<keyword evidence="3" id="KW-1185">Reference proteome</keyword>
<dbReference type="InterPro" id="IPR043003">
    <property type="entry name" value="FANCL_d3_sf"/>
</dbReference>
<dbReference type="AlphaFoldDB" id="A0A6A4W0R4"/>
<dbReference type="Gene3D" id="3.10.110.20">
    <property type="entry name" value="RWD domain-like"/>
    <property type="match status" value="1"/>
</dbReference>
<feature type="domain" description="FANCL UBC-like" evidence="1">
    <location>
        <begin position="51"/>
        <end position="123"/>
    </location>
</feature>
<dbReference type="EMBL" id="VIIS01001545">
    <property type="protein sequence ID" value="KAF0296682.1"/>
    <property type="molecule type" value="Genomic_DNA"/>
</dbReference>
<dbReference type="GO" id="GO:0006513">
    <property type="term" value="P:protein monoubiquitination"/>
    <property type="evidence" value="ECO:0007669"/>
    <property type="project" value="TreeGrafter"/>
</dbReference>
<name>A0A6A4W0R4_AMPAM</name>
<gene>
    <name evidence="2" type="primary">FANCL_0</name>
    <name evidence="2" type="ORF">FJT64_005910</name>
</gene>
<protein>
    <submittedName>
        <fullName evidence="2">E3 ubiquitin-protein ligase FANCL</fullName>
    </submittedName>
</protein>
<reference evidence="2 3" key="1">
    <citation type="submission" date="2019-07" db="EMBL/GenBank/DDBJ databases">
        <title>Draft genome assembly of a fouling barnacle, Amphibalanus amphitrite (Darwin, 1854): The first reference genome for Thecostraca.</title>
        <authorList>
            <person name="Kim W."/>
        </authorList>
    </citation>
    <scope>NUCLEOTIDE SEQUENCE [LARGE SCALE GENOMIC DNA]</scope>
    <source>
        <strain evidence="2">SNU_AA5</strain>
        <tissue evidence="2">Soma without cirri and trophi</tissue>
    </source>
</reference>
<dbReference type="Pfam" id="PF18891">
    <property type="entry name" value="FANCL_d3"/>
    <property type="match status" value="1"/>
</dbReference>
<dbReference type="PANTHER" id="PTHR13206:SF0">
    <property type="entry name" value="E3 UBIQUITIN-PROTEIN LIGASE FANCL"/>
    <property type="match status" value="1"/>
</dbReference>
<organism evidence="2 3">
    <name type="scientific">Amphibalanus amphitrite</name>
    <name type="common">Striped barnacle</name>
    <name type="synonym">Balanus amphitrite</name>
    <dbReference type="NCBI Taxonomy" id="1232801"/>
    <lineage>
        <taxon>Eukaryota</taxon>
        <taxon>Metazoa</taxon>
        <taxon>Ecdysozoa</taxon>
        <taxon>Arthropoda</taxon>
        <taxon>Crustacea</taxon>
        <taxon>Multicrustacea</taxon>
        <taxon>Cirripedia</taxon>
        <taxon>Thoracica</taxon>
        <taxon>Thoracicalcarea</taxon>
        <taxon>Balanomorpha</taxon>
        <taxon>Balanoidea</taxon>
        <taxon>Balanidae</taxon>
        <taxon>Amphibalaninae</taxon>
        <taxon>Amphibalanus</taxon>
    </lineage>
</organism>
<dbReference type="InterPro" id="IPR044037">
    <property type="entry name" value="FANCL_d3"/>
</dbReference>
<dbReference type="GO" id="GO:0036297">
    <property type="term" value="P:interstrand cross-link repair"/>
    <property type="evidence" value="ECO:0007669"/>
    <property type="project" value="InterPro"/>
</dbReference>
<accession>A0A6A4W0R4</accession>
<evidence type="ECO:0000259" key="1">
    <source>
        <dbReference type="Pfam" id="PF18891"/>
    </source>
</evidence>
<evidence type="ECO:0000313" key="2">
    <source>
        <dbReference type="EMBL" id="KAF0296682.1"/>
    </source>
</evidence>
<proteinExistence type="predicted"/>
<dbReference type="GO" id="GO:0061630">
    <property type="term" value="F:ubiquitin protein ligase activity"/>
    <property type="evidence" value="ECO:0007669"/>
    <property type="project" value="TreeGrafter"/>
</dbReference>
<dbReference type="CDD" id="cd23832">
    <property type="entry name" value="DRWD-C_FANCL"/>
    <property type="match status" value="1"/>
</dbReference>
<comment type="caution">
    <text evidence="2">The sequence shown here is derived from an EMBL/GenBank/DDBJ whole genome shotgun (WGS) entry which is preliminary data.</text>
</comment>
<dbReference type="GO" id="GO:0043240">
    <property type="term" value="C:Fanconi anaemia nuclear complex"/>
    <property type="evidence" value="ECO:0007669"/>
    <property type="project" value="InterPro"/>
</dbReference>
<dbReference type="PANTHER" id="PTHR13206">
    <property type="entry name" value="UBIQUITIN LIGASE PROTEIN PHF9 FANCONI ANEMIA GROUP L PROTEIN"/>
    <property type="match status" value="1"/>
</dbReference>
<sequence>MDEPSLFSEFPFLVRLRSTGGMVLKGHLVAGGSTLLDIYQRFEEAVDKYQDFWTALDRLDAQLWVVDPESPSRRDTRRRIVISSQLSLEVTVDPLYPSSVPGCRFLGAETAAAALRDKLAREIDVS</sequence>
<dbReference type="OrthoDB" id="10263265at2759"/>
<evidence type="ECO:0000313" key="3">
    <source>
        <dbReference type="Proteomes" id="UP000440578"/>
    </source>
</evidence>
<dbReference type="Proteomes" id="UP000440578">
    <property type="component" value="Unassembled WGS sequence"/>
</dbReference>
<dbReference type="InterPro" id="IPR026848">
    <property type="entry name" value="Fancl"/>
</dbReference>